<comment type="caution">
    <text evidence="10">The sequence shown here is derived from an EMBL/GenBank/DDBJ whole genome shotgun (WGS) entry which is preliminary data.</text>
</comment>
<evidence type="ECO:0000259" key="9">
    <source>
        <dbReference type="Pfam" id="PF12320"/>
    </source>
</evidence>
<keyword evidence="11" id="KW-1185">Reference proteome</keyword>
<comment type="function">
    <text evidence="7">SbcCD cleaves DNA hairpin structures. These structures can inhibit DNA replication and are intermediates in certain DNA recombination reactions. The complex acts as a 3'-&gt;5' double strand exonuclease that can open hairpins. It also has a 5' single-strand endonuclease activity.</text>
</comment>
<feature type="coiled-coil region" evidence="7">
    <location>
        <begin position="289"/>
        <end position="319"/>
    </location>
</feature>
<dbReference type="NCBIfam" id="NF008206">
    <property type="entry name" value="PRK10966.1"/>
    <property type="match status" value="1"/>
</dbReference>
<feature type="domain" description="Calcineurin-like phosphoesterase" evidence="8">
    <location>
        <begin position="1"/>
        <end position="236"/>
    </location>
</feature>
<keyword evidence="7" id="KW-0235">DNA replication</keyword>
<protein>
    <recommendedName>
        <fullName evidence="3 7">Nuclease SbcCD subunit D</fullName>
    </recommendedName>
</protein>
<dbReference type="NCBIfam" id="TIGR00619">
    <property type="entry name" value="sbcd"/>
    <property type="match status" value="1"/>
</dbReference>
<dbReference type="Pfam" id="PF00149">
    <property type="entry name" value="Metallophos"/>
    <property type="match status" value="1"/>
</dbReference>
<dbReference type="EMBL" id="JBHTJS010000058">
    <property type="protein sequence ID" value="MFD1009317.1"/>
    <property type="molecule type" value="Genomic_DNA"/>
</dbReference>
<evidence type="ECO:0000256" key="6">
    <source>
        <dbReference type="ARBA" id="ARBA00022839"/>
    </source>
</evidence>
<dbReference type="InterPro" id="IPR004843">
    <property type="entry name" value="Calcineurin-like_PHP"/>
</dbReference>
<dbReference type="InterPro" id="IPR004593">
    <property type="entry name" value="SbcD"/>
</dbReference>
<evidence type="ECO:0000256" key="2">
    <source>
        <dbReference type="ARBA" id="ARBA00011322"/>
    </source>
</evidence>
<dbReference type="PANTHER" id="PTHR30337">
    <property type="entry name" value="COMPONENT OF ATP-DEPENDENT DSDNA EXONUCLEASE"/>
    <property type="match status" value="1"/>
</dbReference>
<gene>
    <name evidence="7 10" type="primary">sbcD</name>
    <name evidence="10" type="ORF">ACFQ1C_14300</name>
</gene>
<dbReference type="GO" id="GO:0004527">
    <property type="term" value="F:exonuclease activity"/>
    <property type="evidence" value="ECO:0007669"/>
    <property type="project" value="UniProtKB-KW"/>
</dbReference>
<keyword evidence="5 7" id="KW-0378">Hydrolase</keyword>
<keyword evidence="4 7" id="KW-0540">Nuclease</keyword>
<proteinExistence type="inferred from homology"/>
<keyword evidence="7" id="KW-0255">Endonuclease</keyword>
<feature type="domain" description="Nuclease SbcCD subunit D C-terminal" evidence="9">
    <location>
        <begin position="285"/>
        <end position="391"/>
    </location>
</feature>
<keyword evidence="7" id="KW-0175">Coiled coil</keyword>
<name>A0ABW3KKE8_9GAMM</name>
<evidence type="ECO:0000313" key="10">
    <source>
        <dbReference type="EMBL" id="MFD1009317.1"/>
    </source>
</evidence>
<comment type="subunit">
    <text evidence="2 7">Heterodimer of SbcC and SbcD.</text>
</comment>
<reference evidence="11" key="1">
    <citation type="journal article" date="2019" name="Int. J. Syst. Evol. Microbiol.">
        <title>The Global Catalogue of Microorganisms (GCM) 10K type strain sequencing project: providing services to taxonomists for standard genome sequencing and annotation.</title>
        <authorList>
            <consortium name="The Broad Institute Genomics Platform"/>
            <consortium name="The Broad Institute Genome Sequencing Center for Infectious Disease"/>
            <person name="Wu L."/>
            <person name="Ma J."/>
        </authorList>
    </citation>
    <scope>NUCLEOTIDE SEQUENCE [LARGE SCALE GENOMIC DNA]</scope>
    <source>
        <strain evidence="11">CCUG 60525</strain>
    </source>
</reference>
<dbReference type="Gene3D" id="3.30.160.720">
    <property type="match status" value="1"/>
</dbReference>
<dbReference type="InterPro" id="IPR041796">
    <property type="entry name" value="Mre11_N"/>
</dbReference>
<keyword evidence="6 7" id="KW-0269">Exonuclease</keyword>
<evidence type="ECO:0000256" key="1">
    <source>
        <dbReference type="ARBA" id="ARBA00010555"/>
    </source>
</evidence>
<evidence type="ECO:0000256" key="3">
    <source>
        <dbReference type="ARBA" id="ARBA00013365"/>
    </source>
</evidence>
<evidence type="ECO:0000256" key="7">
    <source>
        <dbReference type="RuleBase" id="RU363069"/>
    </source>
</evidence>
<dbReference type="Pfam" id="PF12320">
    <property type="entry name" value="SbcD_C"/>
    <property type="match status" value="1"/>
</dbReference>
<evidence type="ECO:0000256" key="5">
    <source>
        <dbReference type="ARBA" id="ARBA00022801"/>
    </source>
</evidence>
<dbReference type="Proteomes" id="UP001597048">
    <property type="component" value="Unassembled WGS sequence"/>
</dbReference>
<dbReference type="InterPro" id="IPR029052">
    <property type="entry name" value="Metallo-depent_PP-like"/>
</dbReference>
<dbReference type="InterPro" id="IPR026843">
    <property type="entry name" value="SbcD_C"/>
</dbReference>
<accession>A0ABW3KKE8</accession>
<dbReference type="Gene3D" id="3.60.21.10">
    <property type="match status" value="1"/>
</dbReference>
<sequence>MRILHTSDWHLGQHFMGKTRLEEHKAFLRWLVEQVQEQAVDAVLVAGDVFDTGTPPSYARELYNGFIVELQQTGAQLVILGGNHDSVAMLNESRSLLGCLNVQVIPGVLADIEHQVLTLTNREGEPGAVLCAVPFIRAREVMISESGQSAADKQQTLQQAIAAHYQQLFEQAERHSEAHNQSHGSRLPIIATGHLTTVGASSSDSVREIYIGTLDAFPASAFPPADYIALGHIHRPQKVGGHEHIRYCGSPIALSFDEVGQQKEVLLVDVSADGLTAITPLPVPVFQPLARVKGNLEQLAKAMQQVAAEQAKIAEQTAKQVRSVWLEVTVAEDDYLSDLQPRIEQLAEGLALEILLVRRQRTLQQDGLTAEVGVTLSELTPQQVFGQRLATELLPPEREQALNGLYQTLLADMEQDA</sequence>
<dbReference type="PANTHER" id="PTHR30337:SF0">
    <property type="entry name" value="NUCLEASE SBCCD SUBUNIT D"/>
    <property type="match status" value="1"/>
</dbReference>
<evidence type="ECO:0000256" key="4">
    <source>
        <dbReference type="ARBA" id="ARBA00022722"/>
    </source>
</evidence>
<dbReference type="RefSeq" id="WP_379559347.1">
    <property type="nucleotide sequence ID" value="NZ_JBHTJS010000058.1"/>
</dbReference>
<comment type="similarity">
    <text evidence="1 7">Belongs to the SbcD family.</text>
</comment>
<dbReference type="CDD" id="cd00840">
    <property type="entry name" value="MPP_Mre11_N"/>
    <property type="match status" value="1"/>
</dbReference>
<dbReference type="InterPro" id="IPR050535">
    <property type="entry name" value="DNA_Repair-Maintenance_Comp"/>
</dbReference>
<evidence type="ECO:0000313" key="11">
    <source>
        <dbReference type="Proteomes" id="UP001597048"/>
    </source>
</evidence>
<organism evidence="10 11">
    <name type="scientific">Oceanisphaera ostreae</name>
    <dbReference type="NCBI Taxonomy" id="914151"/>
    <lineage>
        <taxon>Bacteria</taxon>
        <taxon>Pseudomonadati</taxon>
        <taxon>Pseudomonadota</taxon>
        <taxon>Gammaproteobacteria</taxon>
        <taxon>Aeromonadales</taxon>
        <taxon>Aeromonadaceae</taxon>
        <taxon>Oceanisphaera</taxon>
    </lineage>
</organism>
<evidence type="ECO:0000259" key="8">
    <source>
        <dbReference type="Pfam" id="PF00149"/>
    </source>
</evidence>
<dbReference type="SUPFAM" id="SSF56300">
    <property type="entry name" value="Metallo-dependent phosphatases"/>
    <property type="match status" value="1"/>
</dbReference>
<keyword evidence="7" id="KW-0233">DNA recombination</keyword>